<evidence type="ECO:0000313" key="4">
    <source>
        <dbReference type="Proteomes" id="UP001188597"/>
    </source>
</evidence>
<dbReference type="AlphaFoldDB" id="A0AA89AMW6"/>
<feature type="compositionally biased region" description="Basic and acidic residues" evidence="1">
    <location>
        <begin position="40"/>
        <end position="62"/>
    </location>
</feature>
<protein>
    <recommendedName>
        <fullName evidence="2">Retrotransposon gag domain-containing protein</fullName>
    </recommendedName>
</protein>
<organism evidence="3 4">
    <name type="scientific">Escallonia herrerae</name>
    <dbReference type="NCBI Taxonomy" id="1293975"/>
    <lineage>
        <taxon>Eukaryota</taxon>
        <taxon>Viridiplantae</taxon>
        <taxon>Streptophyta</taxon>
        <taxon>Embryophyta</taxon>
        <taxon>Tracheophyta</taxon>
        <taxon>Spermatophyta</taxon>
        <taxon>Magnoliopsida</taxon>
        <taxon>eudicotyledons</taxon>
        <taxon>Gunneridae</taxon>
        <taxon>Pentapetalae</taxon>
        <taxon>asterids</taxon>
        <taxon>campanulids</taxon>
        <taxon>Escalloniales</taxon>
        <taxon>Escalloniaceae</taxon>
        <taxon>Escallonia</taxon>
    </lineage>
</organism>
<reference evidence="3" key="1">
    <citation type="submission" date="2022-12" db="EMBL/GenBank/DDBJ databases">
        <title>Draft genome assemblies for two species of Escallonia (Escalloniales).</title>
        <authorList>
            <person name="Chanderbali A."/>
            <person name="Dervinis C."/>
            <person name="Anghel I."/>
            <person name="Soltis D."/>
            <person name="Soltis P."/>
            <person name="Zapata F."/>
        </authorList>
    </citation>
    <scope>NUCLEOTIDE SEQUENCE</scope>
    <source>
        <strain evidence="3">UCBG64.0493</strain>
        <tissue evidence="3">Leaf</tissue>
    </source>
</reference>
<dbReference type="EMBL" id="JAVXUP010001568">
    <property type="protein sequence ID" value="KAK3010214.1"/>
    <property type="molecule type" value="Genomic_DNA"/>
</dbReference>
<dbReference type="Pfam" id="PF03732">
    <property type="entry name" value="Retrotrans_gag"/>
    <property type="match status" value="1"/>
</dbReference>
<feature type="region of interest" description="Disordered" evidence="1">
    <location>
        <begin position="30"/>
        <end position="74"/>
    </location>
</feature>
<proteinExistence type="predicted"/>
<evidence type="ECO:0000259" key="2">
    <source>
        <dbReference type="Pfam" id="PF03732"/>
    </source>
</evidence>
<dbReference type="Proteomes" id="UP001188597">
    <property type="component" value="Unassembled WGS sequence"/>
</dbReference>
<keyword evidence="4" id="KW-1185">Reference proteome</keyword>
<dbReference type="PANTHER" id="PTHR33240:SF15">
    <property type="entry name" value="GAG-PRO-LIKE PROTEIN"/>
    <property type="match status" value="1"/>
</dbReference>
<dbReference type="CDD" id="cd00303">
    <property type="entry name" value="retropepsin_like"/>
    <property type="match status" value="1"/>
</dbReference>
<dbReference type="InterPro" id="IPR021109">
    <property type="entry name" value="Peptidase_aspartic_dom_sf"/>
</dbReference>
<name>A0AA89AMW6_9ASTE</name>
<dbReference type="Gene3D" id="2.40.70.10">
    <property type="entry name" value="Acid Proteases"/>
    <property type="match status" value="1"/>
</dbReference>
<dbReference type="InterPro" id="IPR005162">
    <property type="entry name" value="Retrotrans_gag_dom"/>
</dbReference>
<sequence length="449" mass="50779">MAVAPPPTYHSHLDPGDLRLRLTSRSSYGHKYQSTADPTYNHKDKSRDHVTRSGSCYRRDSSVEDSTNSSPAQAAEAEILRRSIHRKKKPEFRTRGRNSWKVTPRYRYPEQSPPREESGYPLFEAIEKAKLPPNFRMPQCDLYDGTGDPGEHVYQFQTNMLLLQVSDAVMCRAFPTTLRKAAHAWFKSLQQRSIYSFGQLSDLFQKHFVSSRSRRKNSASLLNIVQEKNESLACFLGRFNAATLKIDNLDESVKYTAFLRGLRPTSKFAFSVNKSPPVKITFSDDDSKGIKTPHDDPLVITIKAGNFDVKRVLIDNGSSAEILFHDAFEKMNIPTDRLRKMDTPLYRFSNHPVEAEGIIALPVAIGTPLTQANFMLDFVVVKVPSAYNAILGRPALNQLQAVVSTYHLKMKFPMEHGIGEVKGDQTTARQCYVTSCRSKNKEALIIEDL</sequence>
<gene>
    <name evidence="3" type="ORF">RJ639_012478</name>
</gene>
<dbReference type="PANTHER" id="PTHR33240">
    <property type="entry name" value="OS08G0508500 PROTEIN"/>
    <property type="match status" value="1"/>
</dbReference>
<feature type="domain" description="Retrotransposon gag" evidence="2">
    <location>
        <begin position="173"/>
        <end position="264"/>
    </location>
</feature>
<evidence type="ECO:0000256" key="1">
    <source>
        <dbReference type="SAM" id="MobiDB-lite"/>
    </source>
</evidence>
<accession>A0AA89AMW6</accession>
<comment type="caution">
    <text evidence="3">The sequence shown here is derived from an EMBL/GenBank/DDBJ whole genome shotgun (WGS) entry which is preliminary data.</text>
</comment>
<evidence type="ECO:0000313" key="3">
    <source>
        <dbReference type="EMBL" id="KAK3010214.1"/>
    </source>
</evidence>